<name>A0A0G0JWQ9_9BACT</name>
<organism evidence="1 2">
    <name type="scientific">Candidatus Shapirobacteria bacterium GW2011_GWE2_38_30</name>
    <dbReference type="NCBI Taxonomy" id="1618490"/>
    <lineage>
        <taxon>Bacteria</taxon>
        <taxon>Candidatus Shapironibacteriota</taxon>
    </lineage>
</organism>
<reference evidence="1 2" key="1">
    <citation type="journal article" date="2015" name="Nature">
        <title>rRNA introns, odd ribosomes, and small enigmatic genomes across a large radiation of phyla.</title>
        <authorList>
            <person name="Brown C.T."/>
            <person name="Hug L.A."/>
            <person name="Thomas B.C."/>
            <person name="Sharon I."/>
            <person name="Castelle C.J."/>
            <person name="Singh A."/>
            <person name="Wilkins M.J."/>
            <person name="Williams K.H."/>
            <person name="Banfield J.F."/>
        </authorList>
    </citation>
    <scope>NUCLEOTIDE SEQUENCE [LARGE SCALE GENOMIC DNA]</scope>
</reference>
<dbReference type="AlphaFoldDB" id="A0A0G0JWQ9"/>
<protein>
    <submittedName>
        <fullName evidence="1">Uncharacterized protein</fullName>
    </submittedName>
</protein>
<evidence type="ECO:0000313" key="1">
    <source>
        <dbReference type="EMBL" id="KKQ71062.1"/>
    </source>
</evidence>
<sequence>MNYVKGRVLSKEAEEYKVTLSDLKKRQIELGLEKKPPMEVIQIGNGMGREGKPEGAFLPVYRKEECGESGERMAKTLFNLDSLLGFVPERFSKRMRR</sequence>
<gene>
    <name evidence="1" type="ORF">US90_C0004G0014</name>
</gene>
<dbReference type="Proteomes" id="UP000034406">
    <property type="component" value="Unassembled WGS sequence"/>
</dbReference>
<dbReference type="STRING" id="1618490.US90_C0004G0014"/>
<comment type="caution">
    <text evidence="1">The sequence shown here is derived from an EMBL/GenBank/DDBJ whole genome shotgun (WGS) entry which is preliminary data.</text>
</comment>
<accession>A0A0G0JWQ9</accession>
<evidence type="ECO:0000313" key="2">
    <source>
        <dbReference type="Proteomes" id="UP000034406"/>
    </source>
</evidence>
<dbReference type="EMBL" id="LBUT01000004">
    <property type="protein sequence ID" value="KKQ71062.1"/>
    <property type="molecule type" value="Genomic_DNA"/>
</dbReference>
<proteinExistence type="predicted"/>